<evidence type="ECO:0000313" key="2">
    <source>
        <dbReference type="Proteomes" id="UP000317940"/>
    </source>
</evidence>
<proteinExistence type="predicted"/>
<dbReference type="Proteomes" id="UP000317940">
    <property type="component" value="Unassembled WGS sequence"/>
</dbReference>
<protein>
    <submittedName>
        <fullName evidence="1">Uncharacterized protein</fullName>
    </submittedName>
</protein>
<dbReference type="AlphaFoldDB" id="A0A561UPY9"/>
<comment type="caution">
    <text evidence="1">The sequence shown here is derived from an EMBL/GenBank/DDBJ whole genome shotgun (WGS) entry which is preliminary data.</text>
</comment>
<accession>A0A561UPY9</accession>
<sequence length="42" mass="4145">MKNPQWTTPEISPVDFSALLGCSCDCQGAGAGAGSGNGMDLG</sequence>
<keyword evidence="2" id="KW-1185">Reference proteome</keyword>
<dbReference type="RefSeq" id="WP_425461424.1">
    <property type="nucleotide sequence ID" value="NZ_BAAAMZ010000007.1"/>
</dbReference>
<dbReference type="InterPro" id="IPR054672">
    <property type="entry name" value="StsA_sacti_RiPP"/>
</dbReference>
<evidence type="ECO:0000313" key="1">
    <source>
        <dbReference type="EMBL" id="TWG01436.1"/>
    </source>
</evidence>
<name>A0A561UPY9_9ACTN</name>
<gene>
    <name evidence="1" type="ORF">FHX73_115329</name>
</gene>
<reference evidence="1 2" key="1">
    <citation type="submission" date="2019-06" db="EMBL/GenBank/DDBJ databases">
        <title>Sequencing the genomes of 1000 actinobacteria strains.</title>
        <authorList>
            <person name="Klenk H.-P."/>
        </authorList>
    </citation>
    <scope>NUCLEOTIDE SEQUENCE [LARGE SCALE GENOMIC DNA]</scope>
    <source>
        <strain evidence="1 2">DSM 44826</strain>
    </source>
</reference>
<organism evidence="1 2">
    <name type="scientific">Kitasatospora viridis</name>
    <dbReference type="NCBI Taxonomy" id="281105"/>
    <lineage>
        <taxon>Bacteria</taxon>
        <taxon>Bacillati</taxon>
        <taxon>Actinomycetota</taxon>
        <taxon>Actinomycetes</taxon>
        <taxon>Kitasatosporales</taxon>
        <taxon>Streptomycetaceae</taxon>
        <taxon>Kitasatospora</taxon>
    </lineage>
</organism>
<dbReference type="EMBL" id="VIWT01000001">
    <property type="protein sequence ID" value="TWG01436.1"/>
    <property type="molecule type" value="Genomic_DNA"/>
</dbReference>
<dbReference type="NCBIfam" id="NF045558">
    <property type="entry name" value="StsA_sacti_RiPP"/>
    <property type="match status" value="1"/>
</dbReference>